<keyword evidence="3" id="KW-1185">Reference proteome</keyword>
<protein>
    <submittedName>
        <fullName evidence="2">Uncharacterized protein</fullName>
    </submittedName>
</protein>
<feature type="region of interest" description="Disordered" evidence="1">
    <location>
        <begin position="133"/>
        <end position="157"/>
    </location>
</feature>
<comment type="caution">
    <text evidence="2">The sequence shown here is derived from an EMBL/GenBank/DDBJ whole genome shotgun (WGS) entry which is preliminary data.</text>
</comment>
<evidence type="ECO:0000313" key="3">
    <source>
        <dbReference type="Proteomes" id="UP001291623"/>
    </source>
</evidence>
<name>A0AAE1SDE0_9SOLA</name>
<accession>A0AAE1SDE0</accession>
<organism evidence="2 3">
    <name type="scientific">Anisodus tanguticus</name>
    <dbReference type="NCBI Taxonomy" id="243964"/>
    <lineage>
        <taxon>Eukaryota</taxon>
        <taxon>Viridiplantae</taxon>
        <taxon>Streptophyta</taxon>
        <taxon>Embryophyta</taxon>
        <taxon>Tracheophyta</taxon>
        <taxon>Spermatophyta</taxon>
        <taxon>Magnoliopsida</taxon>
        <taxon>eudicotyledons</taxon>
        <taxon>Gunneridae</taxon>
        <taxon>Pentapetalae</taxon>
        <taxon>asterids</taxon>
        <taxon>lamiids</taxon>
        <taxon>Solanales</taxon>
        <taxon>Solanaceae</taxon>
        <taxon>Solanoideae</taxon>
        <taxon>Hyoscyameae</taxon>
        <taxon>Anisodus</taxon>
    </lineage>
</organism>
<proteinExistence type="predicted"/>
<sequence length="157" mass="17146">MLGLGLIVHVEIFGWKDNYSTLEKAIGKGVGHTQPNAEARDKGNMESSGRSLLQLQRLCSLYKLALNLRMDRSKILAVFLSFLLVTWIQCRPIARITNHSLHSESIKHSNPQSGDHNQGMKVHQLGGSSLSLIEAKNSGPSPGEGHAVAHGAHNDHQ</sequence>
<feature type="region of interest" description="Disordered" evidence="1">
    <location>
        <begin position="104"/>
        <end position="123"/>
    </location>
</feature>
<evidence type="ECO:0000256" key="1">
    <source>
        <dbReference type="SAM" id="MobiDB-lite"/>
    </source>
</evidence>
<reference evidence="2" key="1">
    <citation type="submission" date="2023-12" db="EMBL/GenBank/DDBJ databases">
        <title>Genome assembly of Anisodus tanguticus.</title>
        <authorList>
            <person name="Wang Y.-J."/>
        </authorList>
    </citation>
    <scope>NUCLEOTIDE SEQUENCE</scope>
    <source>
        <strain evidence="2">KB-2021</strain>
        <tissue evidence="2">Leaf</tissue>
    </source>
</reference>
<gene>
    <name evidence="2" type="ORF">RND71_011264</name>
</gene>
<dbReference type="AlphaFoldDB" id="A0AAE1SDE0"/>
<dbReference type="Proteomes" id="UP001291623">
    <property type="component" value="Unassembled WGS sequence"/>
</dbReference>
<dbReference type="EMBL" id="JAVYJV010000006">
    <property type="protein sequence ID" value="KAK4367472.1"/>
    <property type="molecule type" value="Genomic_DNA"/>
</dbReference>
<evidence type="ECO:0000313" key="2">
    <source>
        <dbReference type="EMBL" id="KAK4367472.1"/>
    </source>
</evidence>